<dbReference type="Gene3D" id="3.40.50.300">
    <property type="entry name" value="P-loop containing nucleotide triphosphate hydrolases"/>
    <property type="match status" value="1"/>
</dbReference>
<organism evidence="3 4">
    <name type="scientific">Candida boidinii</name>
    <name type="common">Yeast</name>
    <dbReference type="NCBI Taxonomy" id="5477"/>
    <lineage>
        <taxon>Eukaryota</taxon>
        <taxon>Fungi</taxon>
        <taxon>Dikarya</taxon>
        <taxon>Ascomycota</taxon>
        <taxon>Saccharomycotina</taxon>
        <taxon>Pichiomycetes</taxon>
        <taxon>Pichiales</taxon>
        <taxon>Pichiaceae</taxon>
        <taxon>Ogataea</taxon>
        <taxon>Ogataea/Candida clade</taxon>
    </lineage>
</organism>
<dbReference type="SUPFAM" id="SSF52540">
    <property type="entry name" value="P-loop containing nucleoside triphosphate hydrolases"/>
    <property type="match status" value="1"/>
</dbReference>
<keyword evidence="4" id="KW-1185">Reference proteome</keyword>
<sequence>MFDSNVNDWTRLSDYFKMAGSSFFANEDEKDKYVESLIHKLRELFTPDAVDDSDEDGIVIVNTDFSLAYGSRMLLNKTTMRLVKGHRYGLCGRNGAGKSTLMRAIANGQLEGFPDQSELRTCFVEHKMQGAEADMDLVAFIGSDPELEHIMLVPYLVVGR</sequence>
<dbReference type="AlphaFoldDB" id="A0A9W6T7W9"/>
<dbReference type="GO" id="GO:0005524">
    <property type="term" value="F:ATP binding"/>
    <property type="evidence" value="ECO:0007669"/>
    <property type="project" value="InterPro"/>
</dbReference>
<feature type="domain" description="ABC transporter" evidence="2">
    <location>
        <begin position="75"/>
        <end position="107"/>
    </location>
</feature>
<dbReference type="PANTHER" id="PTHR19211:SF14">
    <property type="entry name" value="ATP-BINDING CASSETTE SUB-FAMILY F MEMBER 1"/>
    <property type="match status" value="1"/>
</dbReference>
<dbReference type="EMBL" id="BSXN01004288">
    <property type="protein sequence ID" value="GME80987.1"/>
    <property type="molecule type" value="Genomic_DNA"/>
</dbReference>
<dbReference type="InterPro" id="IPR050611">
    <property type="entry name" value="ABCF"/>
</dbReference>
<evidence type="ECO:0000256" key="1">
    <source>
        <dbReference type="ARBA" id="ARBA00022737"/>
    </source>
</evidence>
<accession>A0A9W6T7W9</accession>
<dbReference type="Proteomes" id="UP001165120">
    <property type="component" value="Unassembled WGS sequence"/>
</dbReference>
<evidence type="ECO:0000259" key="2">
    <source>
        <dbReference type="Pfam" id="PF00005"/>
    </source>
</evidence>
<dbReference type="InterPro" id="IPR003439">
    <property type="entry name" value="ABC_transporter-like_ATP-bd"/>
</dbReference>
<proteinExistence type="predicted"/>
<comment type="caution">
    <text evidence="3">The sequence shown here is derived from an EMBL/GenBank/DDBJ whole genome shotgun (WGS) entry which is preliminary data.</text>
</comment>
<dbReference type="Pfam" id="PF00005">
    <property type="entry name" value="ABC_tran"/>
    <property type="match status" value="1"/>
</dbReference>
<dbReference type="PANTHER" id="PTHR19211">
    <property type="entry name" value="ATP-BINDING TRANSPORT PROTEIN-RELATED"/>
    <property type="match status" value="1"/>
</dbReference>
<dbReference type="GO" id="GO:0016887">
    <property type="term" value="F:ATP hydrolysis activity"/>
    <property type="evidence" value="ECO:0007669"/>
    <property type="project" value="InterPro"/>
</dbReference>
<evidence type="ECO:0000313" key="4">
    <source>
        <dbReference type="Proteomes" id="UP001165120"/>
    </source>
</evidence>
<keyword evidence="1" id="KW-0677">Repeat</keyword>
<dbReference type="InterPro" id="IPR027417">
    <property type="entry name" value="P-loop_NTPase"/>
</dbReference>
<protein>
    <submittedName>
        <fullName evidence="3">Unnamed protein product</fullName>
    </submittedName>
</protein>
<gene>
    <name evidence="3" type="ORF">Cboi02_000651000</name>
</gene>
<evidence type="ECO:0000313" key="3">
    <source>
        <dbReference type="EMBL" id="GME80987.1"/>
    </source>
</evidence>
<reference evidence="3" key="1">
    <citation type="submission" date="2023-04" db="EMBL/GenBank/DDBJ databases">
        <title>Candida boidinii NBRC 10035.</title>
        <authorList>
            <person name="Ichikawa N."/>
            <person name="Sato H."/>
            <person name="Tonouchi N."/>
        </authorList>
    </citation>
    <scope>NUCLEOTIDE SEQUENCE</scope>
    <source>
        <strain evidence="3">NBRC 10035</strain>
    </source>
</reference>
<name>A0A9W6T7W9_CANBO</name>